<comment type="caution">
    <text evidence="4">The sequence shown here is derived from an EMBL/GenBank/DDBJ whole genome shotgun (WGS) entry which is preliminary data.</text>
</comment>
<sequence length="241" mass="27428">MTDCVMQRVLDLALYMFKRSSYTTHEAFLENFSKLWFLATLVTADEVNLDRNLLLPPRSPVTVITVYEDDRVGISIFVLMPGAKLPLHRHPKTYGLLKVLSGRVKIQAFNVLSPSAQKKIREEKCINKKALLVEKLEEIYADESSGPRIITPGNKNCHEIYSDSGPAAIIEILSPLYDDLKPQASQPTLEWKFYSHTPVRVRYLPHADKHITILHRIESPADFYMDAAPYHGPQLIRTVGK</sequence>
<dbReference type="GO" id="GO:0005739">
    <property type="term" value="C:mitochondrion"/>
    <property type="evidence" value="ECO:0007669"/>
    <property type="project" value="TreeGrafter"/>
</dbReference>
<dbReference type="PANTHER" id="PTHR22966">
    <property type="entry name" value="2-AMINOETHANETHIOL DIOXYGENASE"/>
    <property type="match status" value="1"/>
</dbReference>
<evidence type="ECO:0000313" key="5">
    <source>
        <dbReference type="Proteomes" id="UP001378592"/>
    </source>
</evidence>
<dbReference type="InterPro" id="IPR012864">
    <property type="entry name" value="PCO/ADO"/>
</dbReference>
<proteinExistence type="predicted"/>
<keyword evidence="1" id="KW-0479">Metal-binding</keyword>
<dbReference type="InterPro" id="IPR011051">
    <property type="entry name" value="RmlC_Cupin_sf"/>
</dbReference>
<evidence type="ECO:0000256" key="1">
    <source>
        <dbReference type="ARBA" id="ARBA00022723"/>
    </source>
</evidence>
<dbReference type="Gene3D" id="2.60.120.10">
    <property type="entry name" value="Jelly Rolls"/>
    <property type="match status" value="1"/>
</dbReference>
<evidence type="ECO:0000313" key="4">
    <source>
        <dbReference type="EMBL" id="KAK7792664.1"/>
    </source>
</evidence>
<keyword evidence="5" id="KW-1185">Reference proteome</keyword>
<dbReference type="Pfam" id="PF07847">
    <property type="entry name" value="PCO_ADO"/>
    <property type="match status" value="1"/>
</dbReference>
<keyword evidence="2" id="KW-0560">Oxidoreductase</keyword>
<dbReference type="AlphaFoldDB" id="A0AAN9V6T4"/>
<keyword evidence="3" id="KW-0408">Iron</keyword>
<gene>
    <name evidence="4" type="ORF">R5R35_012023</name>
</gene>
<dbReference type="GO" id="GO:0046872">
    <property type="term" value="F:metal ion binding"/>
    <property type="evidence" value="ECO:0007669"/>
    <property type="project" value="UniProtKB-KW"/>
</dbReference>
<organism evidence="4 5">
    <name type="scientific">Gryllus longicercus</name>
    <dbReference type="NCBI Taxonomy" id="2509291"/>
    <lineage>
        <taxon>Eukaryota</taxon>
        <taxon>Metazoa</taxon>
        <taxon>Ecdysozoa</taxon>
        <taxon>Arthropoda</taxon>
        <taxon>Hexapoda</taxon>
        <taxon>Insecta</taxon>
        <taxon>Pterygota</taxon>
        <taxon>Neoptera</taxon>
        <taxon>Polyneoptera</taxon>
        <taxon>Orthoptera</taxon>
        <taxon>Ensifera</taxon>
        <taxon>Gryllidea</taxon>
        <taxon>Grylloidea</taxon>
        <taxon>Gryllidae</taxon>
        <taxon>Gryllinae</taxon>
        <taxon>Gryllus</taxon>
    </lineage>
</organism>
<dbReference type="GO" id="GO:0016702">
    <property type="term" value="F:oxidoreductase activity, acting on single donors with incorporation of molecular oxygen, incorporation of two atoms of oxygen"/>
    <property type="evidence" value="ECO:0007669"/>
    <property type="project" value="InterPro"/>
</dbReference>
<accession>A0AAN9V6T4</accession>
<name>A0AAN9V6T4_9ORTH</name>
<protein>
    <recommendedName>
        <fullName evidence="6">2-aminoethanethiol dioxygenase</fullName>
    </recommendedName>
</protein>
<evidence type="ECO:0000256" key="3">
    <source>
        <dbReference type="ARBA" id="ARBA00023004"/>
    </source>
</evidence>
<dbReference type="Proteomes" id="UP001378592">
    <property type="component" value="Unassembled WGS sequence"/>
</dbReference>
<reference evidence="4 5" key="1">
    <citation type="submission" date="2024-03" db="EMBL/GenBank/DDBJ databases">
        <title>The genome assembly and annotation of the cricket Gryllus longicercus Weissman &amp; Gray.</title>
        <authorList>
            <person name="Szrajer S."/>
            <person name="Gray D."/>
            <person name="Ylla G."/>
        </authorList>
    </citation>
    <scope>NUCLEOTIDE SEQUENCE [LARGE SCALE GENOMIC DNA]</scope>
    <source>
        <strain evidence="4">DAG 2021-001</strain>
        <tissue evidence="4">Whole body minus gut</tissue>
    </source>
</reference>
<dbReference type="EMBL" id="JAZDUA010000435">
    <property type="protein sequence ID" value="KAK7792664.1"/>
    <property type="molecule type" value="Genomic_DNA"/>
</dbReference>
<dbReference type="SUPFAM" id="SSF51182">
    <property type="entry name" value="RmlC-like cupins"/>
    <property type="match status" value="1"/>
</dbReference>
<dbReference type="InterPro" id="IPR014710">
    <property type="entry name" value="RmlC-like_jellyroll"/>
</dbReference>
<evidence type="ECO:0008006" key="6">
    <source>
        <dbReference type="Google" id="ProtNLM"/>
    </source>
</evidence>
<evidence type="ECO:0000256" key="2">
    <source>
        <dbReference type="ARBA" id="ARBA00023002"/>
    </source>
</evidence>
<dbReference type="PANTHER" id="PTHR22966:SF61">
    <property type="entry name" value="2-AMINOETHANETHIOL DIOXYGENASE"/>
    <property type="match status" value="1"/>
</dbReference>